<dbReference type="InterPro" id="IPR026711">
    <property type="entry name" value="Msl-1"/>
</dbReference>
<proteinExistence type="predicted"/>
<dbReference type="EMBL" id="VSWD01000001">
    <property type="protein sequence ID" value="KAK3108461.1"/>
    <property type="molecule type" value="Genomic_DNA"/>
</dbReference>
<dbReference type="Proteomes" id="UP001186944">
    <property type="component" value="Unassembled WGS sequence"/>
</dbReference>
<protein>
    <recommendedName>
        <fullName evidence="3">PEHE domain-containing protein</fullName>
    </recommendedName>
</protein>
<gene>
    <name evidence="4" type="ORF">FSP39_008351</name>
</gene>
<organism evidence="4 5">
    <name type="scientific">Pinctada imbricata</name>
    <name type="common">Atlantic pearl-oyster</name>
    <name type="synonym">Pinctada martensii</name>
    <dbReference type="NCBI Taxonomy" id="66713"/>
    <lineage>
        <taxon>Eukaryota</taxon>
        <taxon>Metazoa</taxon>
        <taxon>Spiralia</taxon>
        <taxon>Lophotrochozoa</taxon>
        <taxon>Mollusca</taxon>
        <taxon>Bivalvia</taxon>
        <taxon>Autobranchia</taxon>
        <taxon>Pteriomorphia</taxon>
        <taxon>Pterioida</taxon>
        <taxon>Pterioidea</taxon>
        <taxon>Pteriidae</taxon>
        <taxon>Pinctada</taxon>
    </lineage>
</organism>
<feature type="compositionally biased region" description="Basic and acidic residues" evidence="2">
    <location>
        <begin position="92"/>
        <end position="101"/>
    </location>
</feature>
<keyword evidence="5" id="KW-1185">Reference proteome</keyword>
<feature type="coiled-coil region" evidence="1">
    <location>
        <begin position="117"/>
        <end position="158"/>
    </location>
</feature>
<dbReference type="Gene3D" id="1.20.5.170">
    <property type="match status" value="1"/>
</dbReference>
<name>A0AA89CDV5_PINIB</name>
<reference evidence="4" key="1">
    <citation type="submission" date="2019-08" db="EMBL/GenBank/DDBJ databases">
        <title>The improved chromosome-level genome for the pearl oyster Pinctada fucata martensii using PacBio sequencing and Hi-C.</title>
        <authorList>
            <person name="Zheng Z."/>
        </authorList>
    </citation>
    <scope>NUCLEOTIDE SEQUENCE</scope>
    <source>
        <strain evidence="4">ZZ-2019</strain>
        <tissue evidence="4">Adductor muscle</tissue>
    </source>
</reference>
<dbReference type="InterPro" id="IPR029332">
    <property type="entry name" value="PEHE_dom"/>
</dbReference>
<evidence type="ECO:0000313" key="5">
    <source>
        <dbReference type="Proteomes" id="UP001186944"/>
    </source>
</evidence>
<keyword evidence="1" id="KW-0175">Coiled coil</keyword>
<feature type="compositionally biased region" description="Polar residues" evidence="2">
    <location>
        <begin position="65"/>
        <end position="77"/>
    </location>
</feature>
<dbReference type="PANTHER" id="PTHR21656:SF2">
    <property type="entry name" value="MALE-SPECIFIC LETHAL 1 HOMOLOG"/>
    <property type="match status" value="1"/>
</dbReference>
<feature type="region of interest" description="Disordered" evidence="2">
    <location>
        <begin position="1"/>
        <end position="37"/>
    </location>
</feature>
<evidence type="ECO:0000259" key="3">
    <source>
        <dbReference type="PROSITE" id="PS52052"/>
    </source>
</evidence>
<dbReference type="GO" id="GO:0003682">
    <property type="term" value="F:chromatin binding"/>
    <property type="evidence" value="ECO:0007669"/>
    <property type="project" value="TreeGrafter"/>
</dbReference>
<evidence type="ECO:0000256" key="2">
    <source>
        <dbReference type="SAM" id="MobiDB-lite"/>
    </source>
</evidence>
<feature type="domain" description="PEHE" evidence="3">
    <location>
        <begin position="338"/>
        <end position="452"/>
    </location>
</feature>
<dbReference type="GO" id="GO:0072487">
    <property type="term" value="C:MSL complex"/>
    <property type="evidence" value="ECO:0007669"/>
    <property type="project" value="InterPro"/>
</dbReference>
<dbReference type="SMART" id="SM01300">
    <property type="entry name" value="PEHE"/>
    <property type="match status" value="1"/>
</dbReference>
<dbReference type="AlphaFoldDB" id="A0AA89CDV5"/>
<evidence type="ECO:0000256" key="1">
    <source>
        <dbReference type="SAM" id="Coils"/>
    </source>
</evidence>
<comment type="caution">
    <text evidence="4">The sequence shown here is derived from an EMBL/GenBank/DDBJ whole genome shotgun (WGS) entry which is preliminary data.</text>
</comment>
<evidence type="ECO:0000313" key="4">
    <source>
        <dbReference type="EMBL" id="KAK3108461.1"/>
    </source>
</evidence>
<dbReference type="PANTHER" id="PTHR21656">
    <property type="entry name" value="MALE-SPECIFIC LETHAL-1 PROTEIN"/>
    <property type="match status" value="1"/>
</dbReference>
<accession>A0AA89CDV5</accession>
<dbReference type="Pfam" id="PF15275">
    <property type="entry name" value="PEHE"/>
    <property type="match status" value="1"/>
</dbReference>
<dbReference type="PROSITE" id="PS52052">
    <property type="entry name" value="PEHE"/>
    <property type="match status" value="1"/>
</dbReference>
<dbReference type="Gene3D" id="6.10.250.2000">
    <property type="match status" value="1"/>
</dbReference>
<feature type="region of interest" description="Disordered" evidence="2">
    <location>
        <begin position="61"/>
        <end position="101"/>
    </location>
</feature>
<feature type="region of interest" description="Disordered" evidence="2">
    <location>
        <begin position="255"/>
        <end position="283"/>
    </location>
</feature>
<sequence length="475" mass="54903">MTGENTRLDNSAIDDKHRSESRYNLPRRRAAKTISYSHSGSYENDLALAVQESLLMAKQAEAKRQSTTMDENTNDQNCPALAESKSGNVISDKNRRNENDKSSKYLKDLLLVNLDLVQHQQEMISQKDKEIKKLKTERDTLQCRLDRMERRMALLKQREELESTSPFTKSFITPRLTAASPAARRIKTEVTETEEISVEDRGVKRKSNLEPENLSKKLATSSEISKVDKTEKMTSRLSHKGKRRTIQIPVTEDQEPVGVVSRQRQKPCTVTSSSENEEESTIVGNKKSVPSIIKEGSHSDRLLRTNDLYYVSYYEPVSEEIDVSCRKDIIKNAQTQLQVETPSWKPKKYPSLWVMEGTENVEDEVYVKRHQKLEIEEKRRKRWDLQRMREQKIYDKLREKEATCSKKEEETLESFYPRLEDITHIEVSDFVPVMAFGHPLPSLNKVDFELPWEVTTKSTVTSTTSSSRGRSARHR</sequence>